<keyword evidence="1" id="KW-1185">Reference proteome</keyword>
<evidence type="ECO:0000313" key="2">
    <source>
        <dbReference type="WBParaSite" id="nRc.2.0.1.t00879-RA"/>
    </source>
</evidence>
<dbReference type="WBParaSite" id="nRc.2.0.1.t00879-RA">
    <property type="protein sequence ID" value="nRc.2.0.1.t00879-RA"/>
    <property type="gene ID" value="nRc.2.0.1.g00879"/>
</dbReference>
<organism evidence="1 2">
    <name type="scientific">Romanomermis culicivorax</name>
    <name type="common">Nematode worm</name>
    <dbReference type="NCBI Taxonomy" id="13658"/>
    <lineage>
        <taxon>Eukaryota</taxon>
        <taxon>Metazoa</taxon>
        <taxon>Ecdysozoa</taxon>
        <taxon>Nematoda</taxon>
        <taxon>Enoplea</taxon>
        <taxon>Dorylaimia</taxon>
        <taxon>Mermithida</taxon>
        <taxon>Mermithoidea</taxon>
        <taxon>Mermithidae</taxon>
        <taxon>Romanomermis</taxon>
    </lineage>
</organism>
<proteinExistence type="predicted"/>
<name>A0A915HHG7_ROMCU</name>
<accession>A0A915HHG7</accession>
<dbReference type="Proteomes" id="UP000887565">
    <property type="component" value="Unplaced"/>
</dbReference>
<reference evidence="2" key="1">
    <citation type="submission" date="2022-11" db="UniProtKB">
        <authorList>
            <consortium name="WormBaseParasite"/>
        </authorList>
    </citation>
    <scope>IDENTIFICATION</scope>
</reference>
<dbReference type="AlphaFoldDB" id="A0A915HHG7"/>
<sequence>MDIFVDLNEQEKKFREIISTKLNKLPNFDAIFFADASIILIINGSASMGKFKRLTFDGLPFKDTFLILEIENYGTIRTVQIGSLDCCIIKIMHEKQVPVKNKWHNTNNVPGKL</sequence>
<protein>
    <submittedName>
        <fullName evidence="2">Uncharacterized protein</fullName>
    </submittedName>
</protein>
<evidence type="ECO:0000313" key="1">
    <source>
        <dbReference type="Proteomes" id="UP000887565"/>
    </source>
</evidence>